<proteinExistence type="inferred from homology"/>
<dbReference type="Pfam" id="PF06083">
    <property type="entry name" value="IL17"/>
    <property type="match status" value="1"/>
</dbReference>
<dbReference type="InterPro" id="IPR010345">
    <property type="entry name" value="IL-17_fam"/>
</dbReference>
<gene>
    <name evidence="6" type="ORF">XNOV1_A039605</name>
</gene>
<keyword evidence="7" id="KW-1185">Reference proteome</keyword>
<feature type="signal peptide" evidence="5">
    <location>
        <begin position="1"/>
        <end position="18"/>
    </location>
</feature>
<evidence type="ECO:0000256" key="4">
    <source>
        <dbReference type="ARBA" id="ARBA00022729"/>
    </source>
</evidence>
<name>A0AAV1F939_XYRNO</name>
<reference evidence="6" key="1">
    <citation type="submission" date="2023-08" db="EMBL/GenBank/DDBJ databases">
        <authorList>
            <person name="Alioto T."/>
            <person name="Alioto T."/>
            <person name="Gomez Garrido J."/>
        </authorList>
    </citation>
    <scope>NUCLEOTIDE SEQUENCE</scope>
</reference>
<feature type="chain" id="PRO_5043460534" evidence="5">
    <location>
        <begin position="19"/>
        <end position="165"/>
    </location>
</feature>
<dbReference type="SUPFAM" id="SSF57501">
    <property type="entry name" value="Cystine-knot cytokines"/>
    <property type="match status" value="1"/>
</dbReference>
<dbReference type="GO" id="GO:0005125">
    <property type="term" value="F:cytokine activity"/>
    <property type="evidence" value="ECO:0007669"/>
    <property type="project" value="InterPro"/>
</dbReference>
<accession>A0AAV1F939</accession>
<keyword evidence="4 5" id="KW-0732">Signal</keyword>
<evidence type="ECO:0000313" key="7">
    <source>
        <dbReference type="Proteomes" id="UP001178508"/>
    </source>
</evidence>
<sequence length="165" mass="18363">MDLKQILILGLLLVPVLTNRCRQEHANGKWLKKHLQLRDSSVAASLADPGPSCPVELYRKHPPTSMAGRSLSPWRYVNRTLTDHFPSSYIEAECLCQGCIMIQNDTGAGKGLDITDDYVSKPLMQTRMFLKKEPCGDEGGYHFKPVYLKVAVGCVCLRPETTQSG</sequence>
<dbReference type="EMBL" id="OY660868">
    <property type="protein sequence ID" value="CAJ1057284.1"/>
    <property type="molecule type" value="Genomic_DNA"/>
</dbReference>
<comment type="subcellular location">
    <subcellularLocation>
        <location evidence="1">Secreted</location>
    </subcellularLocation>
</comment>
<dbReference type="InterPro" id="IPR029034">
    <property type="entry name" value="Cystine-knot_cytokine"/>
</dbReference>
<keyword evidence="3" id="KW-0964">Secreted</keyword>
<dbReference type="Gene3D" id="2.10.90.10">
    <property type="entry name" value="Cystine-knot cytokines"/>
    <property type="match status" value="1"/>
</dbReference>
<protein>
    <submittedName>
        <fullName evidence="6">Interleukin-17C</fullName>
    </submittedName>
</protein>
<evidence type="ECO:0000256" key="5">
    <source>
        <dbReference type="SAM" id="SignalP"/>
    </source>
</evidence>
<evidence type="ECO:0000256" key="2">
    <source>
        <dbReference type="ARBA" id="ARBA00007236"/>
    </source>
</evidence>
<evidence type="ECO:0000313" key="6">
    <source>
        <dbReference type="EMBL" id="CAJ1057284.1"/>
    </source>
</evidence>
<dbReference type="AlphaFoldDB" id="A0AAV1F939"/>
<comment type="similarity">
    <text evidence="2">Belongs to the IL-17 family.</text>
</comment>
<dbReference type="Proteomes" id="UP001178508">
    <property type="component" value="Chromosome 5"/>
</dbReference>
<organism evidence="6 7">
    <name type="scientific">Xyrichtys novacula</name>
    <name type="common">Pearly razorfish</name>
    <name type="synonym">Hemipteronotus novacula</name>
    <dbReference type="NCBI Taxonomy" id="13765"/>
    <lineage>
        <taxon>Eukaryota</taxon>
        <taxon>Metazoa</taxon>
        <taxon>Chordata</taxon>
        <taxon>Craniata</taxon>
        <taxon>Vertebrata</taxon>
        <taxon>Euteleostomi</taxon>
        <taxon>Actinopterygii</taxon>
        <taxon>Neopterygii</taxon>
        <taxon>Teleostei</taxon>
        <taxon>Neoteleostei</taxon>
        <taxon>Acanthomorphata</taxon>
        <taxon>Eupercaria</taxon>
        <taxon>Labriformes</taxon>
        <taxon>Labridae</taxon>
        <taxon>Xyrichtys</taxon>
    </lineage>
</organism>
<evidence type="ECO:0000256" key="1">
    <source>
        <dbReference type="ARBA" id="ARBA00004613"/>
    </source>
</evidence>
<evidence type="ECO:0000256" key="3">
    <source>
        <dbReference type="ARBA" id="ARBA00022525"/>
    </source>
</evidence>
<dbReference type="GO" id="GO:0005576">
    <property type="term" value="C:extracellular region"/>
    <property type="evidence" value="ECO:0007669"/>
    <property type="project" value="UniProtKB-SubCell"/>
</dbReference>